<dbReference type="EMBL" id="MU273509">
    <property type="protein sequence ID" value="KAI0033947.1"/>
    <property type="molecule type" value="Genomic_DNA"/>
</dbReference>
<evidence type="ECO:0000313" key="2">
    <source>
        <dbReference type="Proteomes" id="UP000814128"/>
    </source>
</evidence>
<evidence type="ECO:0000313" key="1">
    <source>
        <dbReference type="EMBL" id="KAI0033947.1"/>
    </source>
</evidence>
<reference evidence="1" key="1">
    <citation type="submission" date="2021-02" db="EMBL/GenBank/DDBJ databases">
        <authorList>
            <consortium name="DOE Joint Genome Institute"/>
            <person name="Ahrendt S."/>
            <person name="Looney B.P."/>
            <person name="Miyauchi S."/>
            <person name="Morin E."/>
            <person name="Drula E."/>
            <person name="Courty P.E."/>
            <person name="Chicoki N."/>
            <person name="Fauchery L."/>
            <person name="Kohler A."/>
            <person name="Kuo A."/>
            <person name="Labutti K."/>
            <person name="Pangilinan J."/>
            <person name="Lipzen A."/>
            <person name="Riley R."/>
            <person name="Andreopoulos W."/>
            <person name="He G."/>
            <person name="Johnson J."/>
            <person name="Barry K.W."/>
            <person name="Grigoriev I.V."/>
            <person name="Nagy L."/>
            <person name="Hibbett D."/>
            <person name="Henrissat B."/>
            <person name="Matheny P.B."/>
            <person name="Labbe J."/>
            <person name="Martin F."/>
        </authorList>
    </citation>
    <scope>NUCLEOTIDE SEQUENCE</scope>
    <source>
        <strain evidence="1">EC-137</strain>
    </source>
</reference>
<name>A0ACB8QQJ8_9AGAM</name>
<keyword evidence="2" id="KW-1185">Reference proteome</keyword>
<dbReference type="Proteomes" id="UP000814128">
    <property type="component" value="Unassembled WGS sequence"/>
</dbReference>
<reference evidence="1" key="2">
    <citation type="journal article" date="2022" name="New Phytol.">
        <title>Evolutionary transition to the ectomycorrhizal habit in the genomes of a hyperdiverse lineage of mushroom-forming fungi.</title>
        <authorList>
            <person name="Looney B."/>
            <person name="Miyauchi S."/>
            <person name="Morin E."/>
            <person name="Drula E."/>
            <person name="Courty P.E."/>
            <person name="Kohler A."/>
            <person name="Kuo A."/>
            <person name="LaButti K."/>
            <person name="Pangilinan J."/>
            <person name="Lipzen A."/>
            <person name="Riley R."/>
            <person name="Andreopoulos W."/>
            <person name="He G."/>
            <person name="Johnson J."/>
            <person name="Nolan M."/>
            <person name="Tritt A."/>
            <person name="Barry K.W."/>
            <person name="Grigoriev I.V."/>
            <person name="Nagy L.G."/>
            <person name="Hibbett D."/>
            <person name="Henrissat B."/>
            <person name="Matheny P.B."/>
            <person name="Labbe J."/>
            <person name="Martin F.M."/>
        </authorList>
    </citation>
    <scope>NUCLEOTIDE SEQUENCE</scope>
    <source>
        <strain evidence="1">EC-137</strain>
    </source>
</reference>
<keyword evidence="1" id="KW-0689">Ribosomal protein</keyword>
<keyword evidence="1" id="KW-0687">Ribonucleoprotein</keyword>
<proteinExistence type="predicted"/>
<comment type="caution">
    <text evidence="1">The sequence shown here is derived from an EMBL/GenBank/DDBJ whole genome shotgun (WGS) entry which is preliminary data.</text>
</comment>
<sequence>MTANQSDSENPFDELIRIADREATRIQTFYEQHCSDRNRQQRDIMMSPTFSGLATDDILKQIIDPAIDPPFIDTRNAIALWTRPPQGVRDIVDAIQQKLSVLCPRLWLMPLNRLHLSLLEIVHSTTPAIVAEYVDQLGPHLSRLLAYLQTHPTRLFRPRLACDVSSLVLKFLPVVEASSSYTYHHLRRDLFDQMVALGIRMHPRYIVPSAHVTVARFVYSSDFETDGEFDGEKMSKWWALIDEINAWLASLSDDKSSWSIDGIECRTGTQWYGGGESIEF</sequence>
<protein>
    <submittedName>
        <fullName evidence="1">60S ribosomal protein L44</fullName>
    </submittedName>
</protein>
<gene>
    <name evidence="1" type="ORF">K488DRAFT_84496</name>
</gene>
<organism evidence="1 2">
    <name type="scientific">Vararia minispora EC-137</name>
    <dbReference type="NCBI Taxonomy" id="1314806"/>
    <lineage>
        <taxon>Eukaryota</taxon>
        <taxon>Fungi</taxon>
        <taxon>Dikarya</taxon>
        <taxon>Basidiomycota</taxon>
        <taxon>Agaricomycotina</taxon>
        <taxon>Agaricomycetes</taxon>
        <taxon>Russulales</taxon>
        <taxon>Lachnocladiaceae</taxon>
        <taxon>Vararia</taxon>
    </lineage>
</organism>
<accession>A0ACB8QQJ8</accession>